<dbReference type="OrthoDB" id="1778612at2"/>
<dbReference type="RefSeq" id="WP_132283028.1">
    <property type="nucleotide sequence ID" value="NZ_SMGQ01000015.1"/>
</dbReference>
<reference evidence="2 3" key="1">
    <citation type="submission" date="2019-03" db="EMBL/GenBank/DDBJ databases">
        <title>Genomic Encyclopedia of Type Strains, Phase IV (KMG-IV): sequencing the most valuable type-strain genomes for metagenomic binning, comparative biology and taxonomic classification.</title>
        <authorList>
            <person name="Goeker M."/>
        </authorList>
    </citation>
    <scope>NUCLEOTIDE SEQUENCE [LARGE SCALE GENOMIC DNA]</scope>
    <source>
        <strain evidence="2 3">DSM 24176</strain>
    </source>
</reference>
<keyword evidence="3" id="KW-1185">Reference proteome</keyword>
<keyword evidence="1" id="KW-0812">Transmembrane</keyword>
<dbReference type="EMBL" id="SMGQ01000015">
    <property type="protein sequence ID" value="TCK90583.1"/>
    <property type="molecule type" value="Genomic_DNA"/>
</dbReference>
<gene>
    <name evidence="2" type="ORF">EDC19_2352</name>
</gene>
<proteinExistence type="predicted"/>
<name>A0A4R1ML79_9FIRM</name>
<sequence>MLNEEKIKLMTKLAIYEKNIGYKDFEVNEYFKHDYILKNNLKTRIFVTLACAMLFGGHALLEIFVFLEERQSIDFIRYGLTYGALYLVIIICYSILSTKIYATEYKETQLRLSGYKKVLKKLNQFSEESH</sequence>
<feature type="transmembrane region" description="Helical" evidence="1">
    <location>
        <begin position="45"/>
        <end position="67"/>
    </location>
</feature>
<dbReference type="AlphaFoldDB" id="A0A4R1ML79"/>
<keyword evidence="1" id="KW-1133">Transmembrane helix</keyword>
<organism evidence="2 3">
    <name type="scientific">Natranaerovirga hydrolytica</name>
    <dbReference type="NCBI Taxonomy" id="680378"/>
    <lineage>
        <taxon>Bacteria</taxon>
        <taxon>Bacillati</taxon>
        <taxon>Bacillota</taxon>
        <taxon>Clostridia</taxon>
        <taxon>Lachnospirales</taxon>
        <taxon>Natranaerovirgaceae</taxon>
        <taxon>Natranaerovirga</taxon>
    </lineage>
</organism>
<feature type="transmembrane region" description="Helical" evidence="1">
    <location>
        <begin position="79"/>
        <end position="96"/>
    </location>
</feature>
<evidence type="ECO:0000313" key="3">
    <source>
        <dbReference type="Proteomes" id="UP000294545"/>
    </source>
</evidence>
<keyword evidence="1" id="KW-0472">Membrane</keyword>
<evidence type="ECO:0000256" key="1">
    <source>
        <dbReference type="SAM" id="Phobius"/>
    </source>
</evidence>
<accession>A0A4R1ML79</accession>
<protein>
    <submittedName>
        <fullName evidence="2">Uncharacterized protein</fullName>
    </submittedName>
</protein>
<dbReference type="Proteomes" id="UP000294545">
    <property type="component" value="Unassembled WGS sequence"/>
</dbReference>
<comment type="caution">
    <text evidence="2">The sequence shown here is derived from an EMBL/GenBank/DDBJ whole genome shotgun (WGS) entry which is preliminary data.</text>
</comment>
<evidence type="ECO:0000313" key="2">
    <source>
        <dbReference type="EMBL" id="TCK90583.1"/>
    </source>
</evidence>